<organism evidence="1 2">
    <name type="scientific">Solidesulfovibrio fructosivorans JJ]</name>
    <dbReference type="NCBI Taxonomy" id="596151"/>
    <lineage>
        <taxon>Bacteria</taxon>
        <taxon>Pseudomonadati</taxon>
        <taxon>Thermodesulfobacteriota</taxon>
        <taxon>Desulfovibrionia</taxon>
        <taxon>Desulfovibrionales</taxon>
        <taxon>Desulfovibrionaceae</taxon>
        <taxon>Solidesulfovibrio</taxon>
    </lineage>
</organism>
<dbReference type="InterPro" id="IPR050141">
    <property type="entry name" value="GCL_type2/YbdK_subfam"/>
</dbReference>
<dbReference type="GO" id="GO:0042398">
    <property type="term" value="P:modified amino acid biosynthetic process"/>
    <property type="evidence" value="ECO:0007669"/>
    <property type="project" value="InterPro"/>
</dbReference>
<dbReference type="Gene3D" id="3.30.590.20">
    <property type="match status" value="1"/>
</dbReference>
<reference evidence="1 2" key="1">
    <citation type="submission" date="2010-08" db="EMBL/GenBank/DDBJ databases">
        <title>The draft genome of Desulfovibrio fructosovorans JJ.</title>
        <authorList>
            <consortium name="US DOE Joint Genome Institute (JGI-PGF)"/>
            <person name="Lucas S."/>
            <person name="Copeland A."/>
            <person name="Lapidus A."/>
            <person name="Cheng J.-F."/>
            <person name="Bruce D."/>
            <person name="Goodwin L."/>
            <person name="Pitluck S."/>
            <person name="Land M.L."/>
            <person name="Hauser L."/>
            <person name="Chang Y.-J."/>
            <person name="Jeffries C."/>
            <person name="Wall J.D."/>
            <person name="Stahl D.A."/>
            <person name="Arkin A.P."/>
            <person name="Dehal P."/>
            <person name="Stolyar S.M."/>
            <person name="Hazen T.C."/>
            <person name="Woyke T.J."/>
        </authorList>
    </citation>
    <scope>NUCLEOTIDE SEQUENCE [LARGE SCALE GENOMIC DNA]</scope>
    <source>
        <strain evidence="1 2">JJ</strain>
    </source>
</reference>
<dbReference type="InterPro" id="IPR014746">
    <property type="entry name" value="Gln_synth/guanido_kin_cat_dom"/>
</dbReference>
<dbReference type="eggNOG" id="COG2170">
    <property type="taxonomic scope" value="Bacteria"/>
</dbReference>
<gene>
    <name evidence="1" type="ORF">DesfrDRAFT_2835</name>
</gene>
<dbReference type="SUPFAM" id="SSF55931">
    <property type="entry name" value="Glutamine synthetase/guanido kinase"/>
    <property type="match status" value="1"/>
</dbReference>
<dbReference type="InterPro" id="IPR006336">
    <property type="entry name" value="GCS2"/>
</dbReference>
<protein>
    <submittedName>
        <fullName evidence="1">Glutamate--cysteine ligase GCS2</fullName>
    </submittedName>
</protein>
<dbReference type="Pfam" id="PF04107">
    <property type="entry name" value="GCS2"/>
    <property type="match status" value="1"/>
</dbReference>
<accession>E1JYY6</accession>
<dbReference type="EMBL" id="AECZ01000020">
    <property type="protein sequence ID" value="EFL50402.1"/>
    <property type="molecule type" value="Genomic_DNA"/>
</dbReference>
<dbReference type="GO" id="GO:0004357">
    <property type="term" value="F:glutamate-cysteine ligase activity"/>
    <property type="evidence" value="ECO:0007669"/>
    <property type="project" value="InterPro"/>
</dbReference>
<keyword evidence="1" id="KW-0436">Ligase</keyword>
<dbReference type="RefSeq" id="WP_005994923.1">
    <property type="nucleotide sequence ID" value="NZ_AECZ01000020.1"/>
</dbReference>
<keyword evidence="2" id="KW-1185">Reference proteome</keyword>
<name>E1JYY6_SOLFR</name>
<comment type="caution">
    <text evidence="1">The sequence shown here is derived from an EMBL/GenBank/DDBJ whole genome shotgun (WGS) entry which is preliminary data.</text>
</comment>
<evidence type="ECO:0000313" key="2">
    <source>
        <dbReference type="Proteomes" id="UP000006250"/>
    </source>
</evidence>
<dbReference type="PANTHER" id="PTHR36510:SF1">
    <property type="entry name" value="GLUTAMATE--CYSTEINE LIGASE 2-RELATED"/>
    <property type="match status" value="1"/>
</dbReference>
<dbReference type="Proteomes" id="UP000006250">
    <property type="component" value="Unassembled WGS sequence"/>
</dbReference>
<dbReference type="AlphaFoldDB" id="E1JYY6"/>
<dbReference type="STRING" id="596151.DesfrDRAFT_2835"/>
<sequence>MSRAKPLFSAYGIEIEYMIVDRETLAVLPVADKLLAAAAKKENASDVERGEITWSNELVNHVLEMKVSKPAKSLSGLAAAFAENIAAADALLAPMGGRLMPTGAHPFMDPHTETQLWPHAYSDVYQAFDAAFNCKGHGWANLQSMHINLPFRGDEEFGRLHAAIRALLPIMPALAASTPILDGHFTGFLDARMEHYSKNAARVPSVMGVVIPEPVFSEQEYRDRILAPMYRDIAPLDPKGVLHDEFLNARGAIARFKRSTIEIRILDTQECPAADLALAGVVVSALKGLVEERWSSYEEQKALSTHDLAAIFNQTIANAGRTVVPEEYARLFGVYAPSSIPARVIWRRLALNTLPAMDFDPDWEKPLAVLVDQSSLARRILAAVDGDYRHPAIKRTYGELCDCLAANTPFNAGILGAPYFL</sequence>
<proteinExistence type="predicted"/>
<dbReference type="OrthoDB" id="9804786at2"/>
<dbReference type="PANTHER" id="PTHR36510">
    <property type="entry name" value="GLUTAMATE--CYSTEINE LIGASE 2-RELATED"/>
    <property type="match status" value="1"/>
</dbReference>
<evidence type="ECO:0000313" key="1">
    <source>
        <dbReference type="EMBL" id="EFL50402.1"/>
    </source>
</evidence>